<dbReference type="InterPro" id="IPR003658">
    <property type="entry name" value="Anti-sigma_ant"/>
</dbReference>
<feature type="domain" description="STAS" evidence="3">
    <location>
        <begin position="1"/>
        <end position="99"/>
    </location>
</feature>
<dbReference type="NCBIfam" id="TIGR00377">
    <property type="entry name" value="ant_ant_sig"/>
    <property type="match status" value="1"/>
</dbReference>
<protein>
    <recommendedName>
        <fullName evidence="2">Anti-sigma factor antagonist</fullName>
    </recommendedName>
</protein>
<keyword evidence="5" id="KW-1185">Reference proteome</keyword>
<dbReference type="Pfam" id="PF01740">
    <property type="entry name" value="STAS"/>
    <property type="match status" value="1"/>
</dbReference>
<evidence type="ECO:0000259" key="3">
    <source>
        <dbReference type="PROSITE" id="PS50801"/>
    </source>
</evidence>
<comment type="caution">
    <text evidence="4">The sequence shown here is derived from an EMBL/GenBank/DDBJ whole genome shotgun (WGS) entry which is preliminary data.</text>
</comment>
<dbReference type="AlphaFoldDB" id="A0A438M3F4"/>
<accession>A0A438M3F4</accession>
<evidence type="ECO:0000313" key="5">
    <source>
        <dbReference type="Proteomes" id="UP000284824"/>
    </source>
</evidence>
<dbReference type="Gene3D" id="3.30.750.24">
    <property type="entry name" value="STAS domain"/>
    <property type="match status" value="1"/>
</dbReference>
<name>A0A438M3F4_9ACTN</name>
<dbReference type="PROSITE" id="PS50801">
    <property type="entry name" value="STAS"/>
    <property type="match status" value="1"/>
</dbReference>
<sequence length="105" mass="11042">MSVIAIAGEVDKTNSAQLADYVDRVRRPGDHVIFDLSELSFLDSSGLHVLLACARTCTGDGSNAHLCAARGAPARLLHITGVDGRLPTYVTVEHAIAAVLATRTS</sequence>
<dbReference type="CDD" id="cd07043">
    <property type="entry name" value="STAS_anti-anti-sigma_factors"/>
    <property type="match status" value="1"/>
</dbReference>
<proteinExistence type="inferred from homology"/>
<evidence type="ECO:0000256" key="1">
    <source>
        <dbReference type="ARBA" id="ARBA00009013"/>
    </source>
</evidence>
<dbReference type="Proteomes" id="UP000284824">
    <property type="component" value="Unassembled WGS sequence"/>
</dbReference>
<dbReference type="PANTHER" id="PTHR33495">
    <property type="entry name" value="ANTI-SIGMA FACTOR ANTAGONIST TM_1081-RELATED-RELATED"/>
    <property type="match status" value="1"/>
</dbReference>
<comment type="similarity">
    <text evidence="1 2">Belongs to the anti-sigma-factor antagonist family.</text>
</comment>
<dbReference type="EMBL" id="SAUN01000001">
    <property type="protein sequence ID" value="RVX40314.1"/>
    <property type="molecule type" value="Genomic_DNA"/>
</dbReference>
<reference evidence="4 5" key="1">
    <citation type="submission" date="2019-01" db="EMBL/GenBank/DDBJ databases">
        <title>Sequencing the genomes of 1000 actinobacteria strains.</title>
        <authorList>
            <person name="Klenk H.-P."/>
        </authorList>
    </citation>
    <scope>NUCLEOTIDE SEQUENCE [LARGE SCALE GENOMIC DNA]</scope>
    <source>
        <strain evidence="4 5">DSM 43925</strain>
    </source>
</reference>
<evidence type="ECO:0000256" key="2">
    <source>
        <dbReference type="RuleBase" id="RU003749"/>
    </source>
</evidence>
<dbReference type="InterPro" id="IPR036513">
    <property type="entry name" value="STAS_dom_sf"/>
</dbReference>
<organism evidence="4 5">
    <name type="scientific">Nonomuraea polychroma</name>
    <dbReference type="NCBI Taxonomy" id="46176"/>
    <lineage>
        <taxon>Bacteria</taxon>
        <taxon>Bacillati</taxon>
        <taxon>Actinomycetota</taxon>
        <taxon>Actinomycetes</taxon>
        <taxon>Streptosporangiales</taxon>
        <taxon>Streptosporangiaceae</taxon>
        <taxon>Nonomuraea</taxon>
    </lineage>
</organism>
<evidence type="ECO:0000313" key="4">
    <source>
        <dbReference type="EMBL" id="RVX40314.1"/>
    </source>
</evidence>
<dbReference type="InterPro" id="IPR002645">
    <property type="entry name" value="STAS_dom"/>
</dbReference>
<gene>
    <name evidence="4" type="ORF">EDD27_2719</name>
</gene>
<dbReference type="PANTHER" id="PTHR33495:SF2">
    <property type="entry name" value="ANTI-SIGMA FACTOR ANTAGONIST TM_1081-RELATED"/>
    <property type="match status" value="1"/>
</dbReference>
<dbReference type="SUPFAM" id="SSF52091">
    <property type="entry name" value="SpoIIaa-like"/>
    <property type="match status" value="1"/>
</dbReference>
<dbReference type="GO" id="GO:0043856">
    <property type="term" value="F:anti-sigma factor antagonist activity"/>
    <property type="evidence" value="ECO:0007669"/>
    <property type="project" value="InterPro"/>
</dbReference>